<evidence type="ECO:0008006" key="3">
    <source>
        <dbReference type="Google" id="ProtNLM"/>
    </source>
</evidence>
<dbReference type="EMBL" id="CP047897">
    <property type="protein sequence ID" value="QHL87350.1"/>
    <property type="molecule type" value="Genomic_DNA"/>
</dbReference>
<evidence type="ECO:0000313" key="2">
    <source>
        <dbReference type="Proteomes" id="UP000464214"/>
    </source>
</evidence>
<protein>
    <recommendedName>
        <fullName evidence="3">STAS/SEC14 domain-containing protein</fullName>
    </recommendedName>
</protein>
<organism evidence="1 2">
    <name type="scientific">Nibribacter ruber</name>
    <dbReference type="NCBI Taxonomy" id="2698458"/>
    <lineage>
        <taxon>Bacteria</taxon>
        <taxon>Pseudomonadati</taxon>
        <taxon>Bacteroidota</taxon>
        <taxon>Cytophagia</taxon>
        <taxon>Cytophagales</taxon>
        <taxon>Hymenobacteraceae</taxon>
        <taxon>Nibribacter</taxon>
    </lineage>
</organism>
<evidence type="ECO:0000313" key="1">
    <source>
        <dbReference type="EMBL" id="QHL87350.1"/>
    </source>
</evidence>
<dbReference type="Proteomes" id="UP000464214">
    <property type="component" value="Chromosome"/>
</dbReference>
<proteinExistence type="predicted"/>
<accession>A0A6P1NWB3</accession>
<keyword evidence="2" id="KW-1185">Reference proteome</keyword>
<reference evidence="1 2" key="1">
    <citation type="submission" date="2020-01" db="EMBL/GenBank/DDBJ databases">
        <authorList>
            <person name="Kim M."/>
        </authorList>
    </citation>
    <scope>NUCLEOTIDE SEQUENCE [LARGE SCALE GENOMIC DNA]</scope>
    <source>
        <strain evidence="1 2">BT10</strain>
    </source>
</reference>
<dbReference type="RefSeq" id="WP_160690664.1">
    <property type="nucleotide sequence ID" value="NZ_CP047897.1"/>
</dbReference>
<name>A0A6P1NWB3_9BACT</name>
<dbReference type="KEGG" id="nib:GU926_07845"/>
<sequence>MLFITIREKNIEDVILDSGQPKGGTVSESVMNFGIKIAPHTALKRIALLESPDFHWDNNLLQIFAYLQTTFSLPLESRLFPSKSDALAWLSA</sequence>
<dbReference type="AlphaFoldDB" id="A0A6P1NWB3"/>
<gene>
    <name evidence="1" type="ORF">GU926_07845</name>
</gene>